<sequence length="466" mass="51692">MFGAMERPDFTLPDDVEALKAFALAMAQKAGVLEAEVANLKVENALAEARLQDLTHIHADAEERIKNLTSILKIFSRARFGRKSEKLRHIALTDEQQAELFDDIATGIAELETLVKKAGSGDKPKRAPRPRKAFPAHLERIEQTIEPKALPEHEGKTKVLIRVETSERLDVVRAKFRVMVTHRPIYAFKGEDGVIQAPAPPHIIEGGIPTEALLAQVAVSKYADGLPLYRQEAIYARDKVEISRGLMAQWMGAVGFELMIISDYILDQIKQAERIFADETTLPTLTPGTGKARKCYLWAYARDDRPFGGSGPILVAFRFEDSRAGDCVADHLDGYNGIVQVDGYNGYNSIAPKGAANSGAVLAGCWAHLRRKFYDLHVSDALPVATATVEMMKALWQVEDDIRGRAPELRAKARQQNSAKVVADLFKLWETTLPRISGKSKLAVAIRYALKRREGFEVFLHNGLAE</sequence>
<protein>
    <submittedName>
        <fullName evidence="4">Uncharacterized protein</fullName>
    </submittedName>
</protein>
<evidence type="ECO:0000313" key="4">
    <source>
        <dbReference type="EMBL" id="ESQ84233.1"/>
    </source>
</evidence>
<accession>V4QYK5</accession>
<proteinExistence type="predicted"/>
<dbReference type="PANTHER" id="PTHR33678">
    <property type="entry name" value="BLL1576 PROTEIN"/>
    <property type="match status" value="1"/>
</dbReference>
<evidence type="ECO:0000256" key="1">
    <source>
        <dbReference type="SAM" id="Coils"/>
    </source>
</evidence>
<keyword evidence="1" id="KW-0175">Coiled coil</keyword>
<evidence type="ECO:0000313" key="5">
    <source>
        <dbReference type="Proteomes" id="UP000017837"/>
    </source>
</evidence>
<dbReference type="eggNOG" id="COG4372">
    <property type="taxonomic scope" value="Bacteria"/>
</dbReference>
<feature type="non-terminal residue" evidence="4">
    <location>
        <position position="466"/>
    </location>
</feature>
<name>V4QYK5_9CAUL</name>
<evidence type="ECO:0000259" key="2">
    <source>
        <dbReference type="Pfam" id="PF03050"/>
    </source>
</evidence>
<dbReference type="InterPro" id="IPR004291">
    <property type="entry name" value="Transposase_IS66_central"/>
</dbReference>
<organism evidence="4 5">
    <name type="scientific">Asticcacaulis benevestitus DSM 16100 = ATCC BAA-896</name>
    <dbReference type="NCBI Taxonomy" id="1121022"/>
    <lineage>
        <taxon>Bacteria</taxon>
        <taxon>Pseudomonadati</taxon>
        <taxon>Pseudomonadota</taxon>
        <taxon>Alphaproteobacteria</taxon>
        <taxon>Caulobacterales</taxon>
        <taxon>Caulobacteraceae</taxon>
        <taxon>Asticcacaulis</taxon>
    </lineage>
</organism>
<feature type="domain" description="Transposase TnpC homeodomain" evidence="3">
    <location>
        <begin position="68"/>
        <end position="142"/>
    </location>
</feature>
<evidence type="ECO:0000259" key="3">
    <source>
        <dbReference type="Pfam" id="PF13007"/>
    </source>
</evidence>
<reference evidence="4 5" key="1">
    <citation type="journal article" date="2014" name="Nature">
        <title>Sequential evolution of bacterial morphology by co-option of a developmental regulator.</title>
        <authorList>
            <person name="Jiang C."/>
            <person name="Brown P.J."/>
            <person name="Ducret A."/>
            <person name="Brun Y.V."/>
        </authorList>
    </citation>
    <scope>NUCLEOTIDE SEQUENCE [LARGE SCALE GENOMIC DNA]</scope>
    <source>
        <strain evidence="4 5">DSM 16100</strain>
    </source>
</reference>
<dbReference type="PANTHER" id="PTHR33678:SF1">
    <property type="entry name" value="BLL1576 PROTEIN"/>
    <property type="match status" value="1"/>
</dbReference>
<dbReference type="InterPro" id="IPR052344">
    <property type="entry name" value="Transposase-related"/>
</dbReference>
<dbReference type="InterPro" id="IPR024463">
    <property type="entry name" value="Transposase_TnpC_homeodom"/>
</dbReference>
<feature type="coiled-coil region" evidence="1">
    <location>
        <begin position="30"/>
        <end position="71"/>
    </location>
</feature>
<gene>
    <name evidence="4" type="ORF">ABENE_19740</name>
</gene>
<dbReference type="AlphaFoldDB" id="V4QYK5"/>
<dbReference type="Pfam" id="PF03050">
    <property type="entry name" value="DDE_Tnp_IS66"/>
    <property type="match status" value="1"/>
</dbReference>
<dbReference type="Proteomes" id="UP000017837">
    <property type="component" value="Unassembled WGS sequence"/>
</dbReference>
<dbReference type="Pfam" id="PF13007">
    <property type="entry name" value="LZ_Tnp_IS66"/>
    <property type="match status" value="1"/>
</dbReference>
<dbReference type="EMBL" id="AWGB01000065">
    <property type="protein sequence ID" value="ESQ84233.1"/>
    <property type="molecule type" value="Genomic_DNA"/>
</dbReference>
<keyword evidence="5" id="KW-1185">Reference proteome</keyword>
<feature type="domain" description="Transposase IS66 central" evidence="2">
    <location>
        <begin position="207"/>
        <end position="463"/>
    </location>
</feature>
<dbReference type="STRING" id="1121022.GCA_000376105_04176"/>
<dbReference type="NCBIfam" id="NF033517">
    <property type="entry name" value="transpos_IS66"/>
    <property type="match status" value="1"/>
</dbReference>
<comment type="caution">
    <text evidence="4">The sequence shown here is derived from an EMBL/GenBank/DDBJ whole genome shotgun (WGS) entry which is preliminary data.</text>
</comment>